<name>A0A1F4X6D3_UNCKA</name>
<protein>
    <submittedName>
        <fullName evidence="1">Uncharacterized protein</fullName>
    </submittedName>
</protein>
<reference evidence="1 2" key="1">
    <citation type="journal article" date="2016" name="Nat. Commun.">
        <title>Thousands of microbial genomes shed light on interconnected biogeochemical processes in an aquifer system.</title>
        <authorList>
            <person name="Anantharaman K."/>
            <person name="Brown C.T."/>
            <person name="Hug L.A."/>
            <person name="Sharon I."/>
            <person name="Castelle C.J."/>
            <person name="Probst A.J."/>
            <person name="Thomas B.C."/>
            <person name="Singh A."/>
            <person name="Wilkins M.J."/>
            <person name="Karaoz U."/>
            <person name="Brodie E.L."/>
            <person name="Williams K.H."/>
            <person name="Hubbard S.S."/>
            <person name="Banfield J.F."/>
        </authorList>
    </citation>
    <scope>NUCLEOTIDE SEQUENCE [LARGE SCALE GENOMIC DNA]</scope>
</reference>
<dbReference type="AlphaFoldDB" id="A0A1F4X6D3"/>
<evidence type="ECO:0000313" key="2">
    <source>
        <dbReference type="Proteomes" id="UP000176815"/>
    </source>
</evidence>
<proteinExistence type="predicted"/>
<gene>
    <name evidence="1" type="ORF">A2619_04375</name>
</gene>
<evidence type="ECO:0000313" key="1">
    <source>
        <dbReference type="EMBL" id="OGC77226.1"/>
    </source>
</evidence>
<organism evidence="1 2">
    <name type="scientific">candidate division WWE3 bacterium RIFOXYD1_FULL_39_9</name>
    <dbReference type="NCBI Taxonomy" id="1802649"/>
    <lineage>
        <taxon>Bacteria</taxon>
        <taxon>Katanobacteria</taxon>
    </lineage>
</organism>
<dbReference type="Proteomes" id="UP000176815">
    <property type="component" value="Unassembled WGS sequence"/>
</dbReference>
<accession>A0A1F4X6D3</accession>
<comment type="caution">
    <text evidence="1">The sequence shown here is derived from an EMBL/GenBank/DDBJ whole genome shotgun (WGS) entry which is preliminary data.</text>
</comment>
<dbReference type="EMBL" id="MEWG01000024">
    <property type="protein sequence ID" value="OGC77226.1"/>
    <property type="molecule type" value="Genomic_DNA"/>
</dbReference>
<sequence>MSWKLLEEAFNTVENINLEIYEENSENKFVMDRSGLLEIHSDGEGVAIKFLGEEIWNSEDDNYSDRYIEDMDDYLPLENYIKVKIKEYITNILKIKFNFN</sequence>